<evidence type="ECO:0000313" key="2">
    <source>
        <dbReference type="Proteomes" id="UP000184516"/>
    </source>
</evidence>
<dbReference type="Proteomes" id="UP000184516">
    <property type="component" value="Unassembled WGS sequence"/>
</dbReference>
<organism evidence="1 2">
    <name type="scientific">Flavobacterium fluvii</name>
    <dbReference type="NCBI Taxonomy" id="468056"/>
    <lineage>
        <taxon>Bacteria</taxon>
        <taxon>Pseudomonadati</taxon>
        <taxon>Bacteroidota</taxon>
        <taxon>Flavobacteriia</taxon>
        <taxon>Flavobacteriales</taxon>
        <taxon>Flavobacteriaceae</taxon>
        <taxon>Flavobacterium</taxon>
    </lineage>
</organism>
<sequence length="31" mass="3730">MLLVDYEVFVFNNVKFPLIKYIKKDGHLVVF</sequence>
<reference evidence="2" key="1">
    <citation type="submission" date="2016-11" db="EMBL/GenBank/DDBJ databases">
        <authorList>
            <person name="Varghese N."/>
            <person name="Submissions S."/>
        </authorList>
    </citation>
    <scope>NUCLEOTIDE SEQUENCE [LARGE SCALE GENOMIC DNA]</scope>
    <source>
        <strain evidence="2">DSM 19978</strain>
    </source>
</reference>
<keyword evidence="2" id="KW-1185">Reference proteome</keyword>
<name>A0A1M5NGK5_9FLAO</name>
<proteinExistence type="predicted"/>
<dbReference type="AlphaFoldDB" id="A0A1M5NGK5"/>
<dbReference type="EMBL" id="FQWB01000008">
    <property type="protein sequence ID" value="SHG88726.1"/>
    <property type="molecule type" value="Genomic_DNA"/>
</dbReference>
<accession>A0A1M5NGK5</accession>
<dbReference type="STRING" id="468056.SAMN05443549_10832"/>
<evidence type="ECO:0000313" key="1">
    <source>
        <dbReference type="EMBL" id="SHG88726.1"/>
    </source>
</evidence>
<gene>
    <name evidence="1" type="ORF">SAMN05443549_10832</name>
</gene>
<protein>
    <submittedName>
        <fullName evidence="1">Uncharacterized protein</fullName>
    </submittedName>
</protein>